<dbReference type="AlphaFoldDB" id="A0A150RP15"/>
<evidence type="ECO:0008006" key="3">
    <source>
        <dbReference type="Google" id="ProtNLM"/>
    </source>
</evidence>
<comment type="caution">
    <text evidence="1">The sequence shown here is derived from an EMBL/GenBank/DDBJ whole genome shotgun (WGS) entry which is preliminary data.</text>
</comment>
<dbReference type="InterPro" id="IPR011989">
    <property type="entry name" value="ARM-like"/>
</dbReference>
<accession>A0A150RP15</accession>
<evidence type="ECO:0000313" key="2">
    <source>
        <dbReference type="Proteomes" id="UP000075635"/>
    </source>
</evidence>
<dbReference type="InterPro" id="IPR016024">
    <property type="entry name" value="ARM-type_fold"/>
</dbReference>
<reference evidence="1 2" key="1">
    <citation type="submission" date="2014-02" db="EMBL/GenBank/DDBJ databases">
        <title>The small core and large imbalanced accessory genome model reveals a collaborative survival strategy of Sorangium cellulosum strains in nature.</title>
        <authorList>
            <person name="Han K."/>
            <person name="Peng R."/>
            <person name="Blom J."/>
            <person name="Li Y.-Z."/>
        </authorList>
    </citation>
    <scope>NUCLEOTIDE SEQUENCE [LARGE SCALE GENOMIC DNA]</scope>
    <source>
        <strain evidence="1 2">So0011-07</strain>
    </source>
</reference>
<gene>
    <name evidence="1" type="ORF">BE17_36700</name>
</gene>
<dbReference type="Gene3D" id="1.25.10.10">
    <property type="entry name" value="Leucine-rich Repeat Variant"/>
    <property type="match status" value="1"/>
</dbReference>
<proteinExistence type="predicted"/>
<evidence type="ECO:0000313" key="1">
    <source>
        <dbReference type="EMBL" id="KYF81871.1"/>
    </source>
</evidence>
<dbReference type="SUPFAM" id="SSF48371">
    <property type="entry name" value="ARM repeat"/>
    <property type="match status" value="1"/>
</dbReference>
<protein>
    <recommendedName>
        <fullName evidence="3">PBS lyase</fullName>
    </recommendedName>
</protein>
<dbReference type="Proteomes" id="UP000075635">
    <property type="component" value="Unassembled WGS sequence"/>
</dbReference>
<dbReference type="Pfam" id="PF13646">
    <property type="entry name" value="HEAT_2"/>
    <property type="match status" value="1"/>
</dbReference>
<name>A0A150RP15_SORCE</name>
<organism evidence="1 2">
    <name type="scientific">Sorangium cellulosum</name>
    <name type="common">Polyangium cellulosum</name>
    <dbReference type="NCBI Taxonomy" id="56"/>
    <lineage>
        <taxon>Bacteria</taxon>
        <taxon>Pseudomonadati</taxon>
        <taxon>Myxococcota</taxon>
        <taxon>Polyangia</taxon>
        <taxon>Polyangiales</taxon>
        <taxon>Polyangiaceae</taxon>
        <taxon>Sorangium</taxon>
    </lineage>
</organism>
<dbReference type="EMBL" id="JEMB01002336">
    <property type="protein sequence ID" value="KYF81871.1"/>
    <property type="molecule type" value="Genomic_DNA"/>
</dbReference>
<sequence>MTARHARLNLPDVESYADIASQPEPTLRELLEHESPQVRLQAAWALGSRKGQEFLGDIASRAGREPSAGVRQHFMIMLAGGKEKAAIATFAALDPDALVRAAACQYLARLVEPSDLPFILGMLNRPETAKAERFESPVGRLMAQLILVTPDYEGLTEEELLEESGHWLR</sequence>